<sequence length="735" mass="80709">MLLLVWMLLSPGALAAGQLAPSRLVPWPSWIGTWLADVADEADIHPEDRQCAADSRLVLEHFHNHSAWAARMLDASSTGPSPGLLRGVTDSLGDFDECLGLAWPHATAAPVEPQYCLVTLRTDPFRPSTASGTAAWGTVDHVGPYANVHAMMKGHGQHRAVVPLGRLRFGVCLPASCSAEAVNRAARRHPQSDGDVRWAAAVEHAKFCTRRHHVTDGSSTRMVLAGVAVLIGLLVLAGSMLDPNGVADLKKFQGLQVLSAFSMRRQWADLTKPMGSGTIPGLAGFKTYMCVVVVVFHHFLLQEALSVGANSFAAPADGSPPLLVAWMQDCIHNGMVHFFFFSGFLMVRAGHDARLLAPLRRAIRFLPQLAAMTLVQAVVLPAWSSGPAWRWRMDFERDDCRAAWWRTLLYINNFGPRGAPTCVIQLWSMAVDLQCFAVCQFSMWIWARWMRRSPKPLQGGAEKSTPSVQGSQEVKSRFAGGWPNGQLFGALLALSLTLVVRVGMGVYYKWPLVLAMDHASCAHLENAPELFRPYTPMSIHLLSYVLGGVSAILVKSLYRDTYSAKISKTMGNVVFALVWVLMCWRGAVSYEAWRDAVYLGPVLDALASTLRQVLTCIMAAVHLVLLEPRIARPNFWQWLLGHRLMVVLHRLAPLVFLVHMMPIMTTVLTARGPVPQDTASLVPVAVTIVVQSFILALLVQLALLGPLTSLWKSWTRPRSSNNSISCSTNGKKHTD</sequence>
<feature type="region of interest" description="Disordered" evidence="1">
    <location>
        <begin position="716"/>
        <end position="735"/>
    </location>
</feature>
<feature type="transmembrane region" description="Helical" evidence="2">
    <location>
        <begin position="608"/>
        <end position="626"/>
    </location>
</feature>
<feature type="compositionally biased region" description="Polar residues" evidence="1">
    <location>
        <begin position="716"/>
        <end position="729"/>
    </location>
</feature>
<proteinExistence type="predicted"/>
<dbReference type="AlphaFoldDB" id="A0A6P8YPV9"/>
<dbReference type="PANTHER" id="PTHR11161">
    <property type="entry name" value="O-ACYLTRANSFERASE"/>
    <property type="match status" value="1"/>
</dbReference>
<evidence type="ECO:0000256" key="3">
    <source>
        <dbReference type="SAM" id="SignalP"/>
    </source>
</evidence>
<feature type="transmembrane region" description="Helical" evidence="2">
    <location>
        <begin position="222"/>
        <end position="241"/>
    </location>
</feature>
<feature type="signal peptide" evidence="3">
    <location>
        <begin position="1"/>
        <end position="15"/>
    </location>
</feature>
<dbReference type="SMART" id="SM00703">
    <property type="entry name" value="NRF"/>
    <property type="match status" value="1"/>
</dbReference>
<feature type="transmembrane region" description="Helical" evidence="2">
    <location>
        <begin position="282"/>
        <end position="301"/>
    </location>
</feature>
<dbReference type="Pfam" id="PF20146">
    <property type="entry name" value="NRF"/>
    <property type="match status" value="1"/>
</dbReference>
<feature type="transmembrane region" description="Helical" evidence="2">
    <location>
        <begin position="570"/>
        <end position="588"/>
    </location>
</feature>
<accession>A0A6P8YPV9</accession>
<dbReference type="PANTHER" id="PTHR11161:SF0">
    <property type="entry name" value="O-ACYLTRANSFERASE LIKE PROTEIN"/>
    <property type="match status" value="1"/>
</dbReference>
<dbReference type="InterPro" id="IPR006621">
    <property type="entry name" value="Nose-resist-to-fluoxetine_N"/>
</dbReference>
<feature type="chain" id="PRO_5028130172" evidence="3">
    <location>
        <begin position="16"/>
        <end position="735"/>
    </location>
</feature>
<feature type="transmembrane region" description="Helical" evidence="2">
    <location>
        <begin position="487"/>
        <end position="508"/>
    </location>
</feature>
<evidence type="ECO:0000256" key="1">
    <source>
        <dbReference type="SAM" id="MobiDB-lite"/>
    </source>
</evidence>
<gene>
    <name evidence="6" type="primary">LOC117642258</name>
</gene>
<dbReference type="KEGG" id="tpal:117642258"/>
<keyword evidence="2" id="KW-1133">Transmembrane helix</keyword>
<keyword evidence="2" id="KW-0812">Transmembrane</keyword>
<dbReference type="GeneID" id="117642258"/>
<feature type="transmembrane region" description="Helical" evidence="2">
    <location>
        <begin position="647"/>
        <end position="668"/>
    </location>
</feature>
<evidence type="ECO:0000313" key="6">
    <source>
        <dbReference type="RefSeq" id="XP_034236142.1"/>
    </source>
</evidence>
<dbReference type="InParanoid" id="A0A6P8YPV9"/>
<name>A0A6P8YPV9_THRPL</name>
<evidence type="ECO:0000259" key="4">
    <source>
        <dbReference type="SMART" id="SM00703"/>
    </source>
</evidence>
<evidence type="ECO:0000313" key="5">
    <source>
        <dbReference type="Proteomes" id="UP000515158"/>
    </source>
</evidence>
<feature type="transmembrane region" description="Helical" evidence="2">
    <location>
        <begin position="537"/>
        <end position="558"/>
    </location>
</feature>
<feature type="transmembrane region" description="Helical" evidence="2">
    <location>
        <begin position="688"/>
        <end position="711"/>
    </location>
</feature>
<dbReference type="Proteomes" id="UP000515158">
    <property type="component" value="Unplaced"/>
</dbReference>
<dbReference type="RefSeq" id="XP_034236142.1">
    <property type="nucleotide sequence ID" value="XM_034380251.1"/>
</dbReference>
<keyword evidence="3" id="KW-0732">Signal</keyword>
<evidence type="ECO:0000256" key="2">
    <source>
        <dbReference type="SAM" id="Phobius"/>
    </source>
</evidence>
<reference evidence="6" key="1">
    <citation type="submission" date="2025-08" db="UniProtKB">
        <authorList>
            <consortium name="RefSeq"/>
        </authorList>
    </citation>
    <scope>IDENTIFICATION</scope>
    <source>
        <tissue evidence="6">Total insect</tissue>
    </source>
</reference>
<keyword evidence="5" id="KW-1185">Reference proteome</keyword>
<feature type="domain" description="Nose resistant-to-fluoxetine protein N-terminal" evidence="4">
    <location>
        <begin position="48"/>
        <end position="198"/>
    </location>
</feature>
<dbReference type="InterPro" id="IPR052728">
    <property type="entry name" value="O2_lipid_transport_reg"/>
</dbReference>
<organism evidence="6">
    <name type="scientific">Thrips palmi</name>
    <name type="common">Melon thrips</name>
    <dbReference type="NCBI Taxonomy" id="161013"/>
    <lineage>
        <taxon>Eukaryota</taxon>
        <taxon>Metazoa</taxon>
        <taxon>Ecdysozoa</taxon>
        <taxon>Arthropoda</taxon>
        <taxon>Hexapoda</taxon>
        <taxon>Insecta</taxon>
        <taxon>Pterygota</taxon>
        <taxon>Neoptera</taxon>
        <taxon>Paraneoptera</taxon>
        <taxon>Thysanoptera</taxon>
        <taxon>Terebrantia</taxon>
        <taxon>Thripoidea</taxon>
        <taxon>Thripidae</taxon>
        <taxon>Thrips</taxon>
    </lineage>
</organism>
<protein>
    <submittedName>
        <fullName evidence="6">Nose resistant to fluoxetine protein 6-like</fullName>
    </submittedName>
</protein>
<keyword evidence="2" id="KW-0472">Membrane</keyword>
<dbReference type="OrthoDB" id="6418646at2759"/>